<keyword evidence="2 3" id="KW-0732">Signal</keyword>
<evidence type="ECO:0000256" key="1">
    <source>
        <dbReference type="ARBA" id="ARBA00007162"/>
    </source>
</evidence>
<accession>A0ABY4CEQ4</accession>
<keyword evidence="5" id="KW-1185">Reference proteome</keyword>
<name>A0ABY4CEQ4_9BACT</name>
<dbReference type="RefSeq" id="WP_243540758.1">
    <property type="nucleotide sequence ID" value="NZ_CP093442.1"/>
</dbReference>
<feature type="chain" id="PRO_5045739343" evidence="3">
    <location>
        <begin position="20"/>
        <end position="294"/>
    </location>
</feature>
<sequence length="294" mass="33251">MKRLILGLITLLVFSPVFAENTPAEEAPPAITIGVIPGGNPENVREQGLTLAKELQTRLNIPVNIYISKNYSGLIEAMKTKKVDFAFFSSATYVLAEEQAKAKVLLKKSWHEPYYYSMVITPLRSGIKNLKQLKGKRMAFVDDKSSSGYLYPWAEFKKLGFSEKDFKEMVFTGNHQASIQFLEAKKVDAAAVFSDDDKGEQGAWKKFGTDKKAKYRIIWQSPPIPNDPFAVRQDFYDLYPKTTHSLMFALIDLVQENRGKDTYTEILGSRDLMPATSKQYDPVREMVKALGLKP</sequence>
<dbReference type="InterPro" id="IPR005770">
    <property type="entry name" value="PhnD"/>
</dbReference>
<dbReference type="EMBL" id="CP093442">
    <property type="protein sequence ID" value="UOF02939.1"/>
    <property type="molecule type" value="Genomic_DNA"/>
</dbReference>
<evidence type="ECO:0000313" key="4">
    <source>
        <dbReference type="EMBL" id="UOF02939.1"/>
    </source>
</evidence>
<protein>
    <submittedName>
        <fullName evidence="4">Phosphate/phosphite/phosphonate ABC transporter substrate-binding protein</fullName>
    </submittedName>
</protein>
<evidence type="ECO:0000313" key="5">
    <source>
        <dbReference type="Proteomes" id="UP000830116"/>
    </source>
</evidence>
<dbReference type="Proteomes" id="UP000830116">
    <property type="component" value="Chromosome"/>
</dbReference>
<dbReference type="PANTHER" id="PTHR35841:SF1">
    <property type="entry name" value="PHOSPHONATES-BINDING PERIPLASMIC PROTEIN"/>
    <property type="match status" value="1"/>
</dbReference>
<comment type="similarity">
    <text evidence="1">Belongs to the phosphate/phosphite/phosphonate binding protein family.</text>
</comment>
<gene>
    <name evidence="4" type="primary">phnD</name>
    <name evidence="4" type="ORF">MNR06_08250</name>
</gene>
<reference evidence="4" key="1">
    <citation type="submission" date="2022-03" db="EMBL/GenBank/DDBJ databases">
        <title>Genome Identification and Characterization of new species Bdellovibrio reynosense LBG001 sp. nov. from a Mexico soil sample.</title>
        <authorList>
            <person name="Camilli A."/>
            <person name="Ajao Y."/>
            <person name="Guo X."/>
        </authorList>
    </citation>
    <scope>NUCLEOTIDE SEQUENCE</scope>
    <source>
        <strain evidence="4">LBG001</strain>
    </source>
</reference>
<dbReference type="SUPFAM" id="SSF53850">
    <property type="entry name" value="Periplasmic binding protein-like II"/>
    <property type="match status" value="1"/>
</dbReference>
<evidence type="ECO:0000256" key="2">
    <source>
        <dbReference type="ARBA" id="ARBA00022729"/>
    </source>
</evidence>
<dbReference type="CDD" id="cd13571">
    <property type="entry name" value="PBP2_PnhD_1"/>
    <property type="match status" value="1"/>
</dbReference>
<feature type="signal peptide" evidence="3">
    <location>
        <begin position="1"/>
        <end position="19"/>
    </location>
</feature>
<organism evidence="4 5">
    <name type="scientific">Bdellovibrio reynosensis</name>
    <dbReference type="NCBI Taxonomy" id="2835041"/>
    <lineage>
        <taxon>Bacteria</taxon>
        <taxon>Pseudomonadati</taxon>
        <taxon>Bdellovibrionota</taxon>
        <taxon>Bdellovibrionia</taxon>
        <taxon>Bdellovibrionales</taxon>
        <taxon>Pseudobdellovibrionaceae</taxon>
        <taxon>Bdellovibrio</taxon>
    </lineage>
</organism>
<proteinExistence type="inferred from homology"/>
<dbReference type="Gene3D" id="3.40.190.10">
    <property type="entry name" value="Periplasmic binding protein-like II"/>
    <property type="match status" value="2"/>
</dbReference>
<dbReference type="Pfam" id="PF12974">
    <property type="entry name" value="Phosphonate-bd"/>
    <property type="match status" value="1"/>
</dbReference>
<evidence type="ECO:0000256" key="3">
    <source>
        <dbReference type="SAM" id="SignalP"/>
    </source>
</evidence>
<dbReference type="NCBIfam" id="TIGR01098">
    <property type="entry name" value="3A0109s03R"/>
    <property type="match status" value="1"/>
</dbReference>
<dbReference type="PANTHER" id="PTHR35841">
    <property type="entry name" value="PHOSPHONATES-BINDING PERIPLASMIC PROTEIN"/>
    <property type="match status" value="1"/>
</dbReference>